<accession>A0A8K1HH81</accession>
<proteinExistence type="predicted"/>
<name>A0A8K1HH81_9VIRU</name>
<organism evidence="1">
    <name type="scientific">Red panda feces-associated circular DNA virus 19</name>
    <dbReference type="NCBI Taxonomy" id="2863972"/>
    <lineage>
        <taxon>Viruses</taxon>
        <taxon>Monodnaviria</taxon>
        <taxon>Shotokuvirae</taxon>
        <taxon>Cressdnaviricota</taxon>
    </lineage>
</organism>
<dbReference type="EMBL" id="MZ556189">
    <property type="protein sequence ID" value="UBJ25919.1"/>
    <property type="molecule type" value="Genomic_DNA"/>
</dbReference>
<reference evidence="1" key="1">
    <citation type="submission" date="2021-07" db="EMBL/GenBank/DDBJ databases">
        <title>Communication and adaptive evolution of viruses within giant pandas and their associated organisms in a local ecological environment.</title>
        <authorList>
            <person name="Zhao M."/>
            <person name="Liu S."/>
            <person name="Zhang W."/>
        </authorList>
    </citation>
    <scope>NUCLEOTIDE SEQUENCE</scope>
    <source>
        <strain evidence="1">Rpf280cress03-12</strain>
    </source>
</reference>
<protein>
    <submittedName>
        <fullName evidence="1">Uncharacterized protein</fullName>
    </submittedName>
</protein>
<evidence type="ECO:0000313" key="1">
    <source>
        <dbReference type="EMBL" id="UBJ25919.1"/>
    </source>
</evidence>
<sequence length="285" mass="33192">MNNRTTRDMLKLIISNQGEEWFHQHMWTRPICRDYIEIGDGLEVEHLYCAQSYIKDWVMAKDYFKKQSSFRADYPSCTCIHRGLGGASNPEAWDEANEASSFRHWVLHQSANYGINFNLDNWSEDTFRDLIDEETAWANKKSGIGYITQPNTWSIPKLFLVKDSECYQQNISREVYELTCDGIDLGGVINCSNCDQSLGKMWCFTIWGNAKYEPNSVYVCGDCKEQFERCSKCSDETHGEQMHGDLYHFNHFEKRLLSIKNARTRQVCNNSDLEPFNDERAMILS</sequence>